<sequence>MKNPKIHHHNNVNGIRLMLEIVLLCFFEMHKRLFLIILTHFWFGSAHQDHHHHHFFVDSIDDR</sequence>
<keyword evidence="1" id="KW-0472">Membrane</keyword>
<dbReference type="Proteomes" id="UP000887458">
    <property type="component" value="Unassembled WGS sequence"/>
</dbReference>
<keyword evidence="1" id="KW-0812">Transmembrane</keyword>
<comment type="caution">
    <text evidence="2">The sequence shown here is derived from an EMBL/GenBank/DDBJ whole genome shotgun (WGS) entry which is preliminary data.</text>
</comment>
<evidence type="ECO:0000313" key="2">
    <source>
        <dbReference type="EMBL" id="KAH9422401.1"/>
    </source>
</evidence>
<accession>A0ABQ8JIG4</accession>
<organism evidence="2 3">
    <name type="scientific">Dermatophagoides pteronyssinus</name>
    <name type="common">European house dust mite</name>
    <dbReference type="NCBI Taxonomy" id="6956"/>
    <lineage>
        <taxon>Eukaryota</taxon>
        <taxon>Metazoa</taxon>
        <taxon>Ecdysozoa</taxon>
        <taxon>Arthropoda</taxon>
        <taxon>Chelicerata</taxon>
        <taxon>Arachnida</taxon>
        <taxon>Acari</taxon>
        <taxon>Acariformes</taxon>
        <taxon>Sarcoptiformes</taxon>
        <taxon>Astigmata</taxon>
        <taxon>Psoroptidia</taxon>
        <taxon>Analgoidea</taxon>
        <taxon>Pyroglyphidae</taxon>
        <taxon>Dermatophagoidinae</taxon>
        <taxon>Dermatophagoides</taxon>
    </lineage>
</organism>
<protein>
    <submittedName>
        <fullName evidence="2">Uncharacterized protein</fullName>
    </submittedName>
</protein>
<evidence type="ECO:0000256" key="1">
    <source>
        <dbReference type="SAM" id="Phobius"/>
    </source>
</evidence>
<reference evidence="2 3" key="2">
    <citation type="journal article" date="2022" name="Mol. Biol. Evol.">
        <title>Comparative Genomics Reveals Insights into the Divergent Evolution of Astigmatic Mites and Household Pest Adaptations.</title>
        <authorList>
            <person name="Xiong Q."/>
            <person name="Wan A.T."/>
            <person name="Liu X."/>
            <person name="Fung C.S."/>
            <person name="Xiao X."/>
            <person name="Malainual N."/>
            <person name="Hou J."/>
            <person name="Wang L."/>
            <person name="Wang M."/>
            <person name="Yang K.Y."/>
            <person name="Cui Y."/>
            <person name="Leung E.L."/>
            <person name="Nong W."/>
            <person name="Shin S.K."/>
            <person name="Au S.W."/>
            <person name="Jeong K.Y."/>
            <person name="Chew F.T."/>
            <person name="Hui J.H."/>
            <person name="Leung T.F."/>
            <person name="Tungtrongchitr A."/>
            <person name="Zhong N."/>
            <person name="Liu Z."/>
            <person name="Tsui S.K."/>
        </authorList>
    </citation>
    <scope>NUCLEOTIDE SEQUENCE [LARGE SCALE GENOMIC DNA]</scope>
    <source>
        <strain evidence="2">Derp</strain>
    </source>
</reference>
<feature type="transmembrane region" description="Helical" evidence="1">
    <location>
        <begin position="21"/>
        <end position="43"/>
    </location>
</feature>
<dbReference type="EMBL" id="NJHN03000036">
    <property type="protein sequence ID" value="KAH9422401.1"/>
    <property type="molecule type" value="Genomic_DNA"/>
</dbReference>
<evidence type="ECO:0000313" key="3">
    <source>
        <dbReference type="Proteomes" id="UP000887458"/>
    </source>
</evidence>
<reference evidence="2 3" key="1">
    <citation type="journal article" date="2018" name="J. Allergy Clin. Immunol.">
        <title>High-quality assembly of Dermatophagoides pteronyssinus genome and transcriptome reveals a wide range of novel allergens.</title>
        <authorList>
            <person name="Liu X.Y."/>
            <person name="Yang K.Y."/>
            <person name="Wang M.Q."/>
            <person name="Kwok J.S."/>
            <person name="Zeng X."/>
            <person name="Yang Z."/>
            <person name="Xiao X.J."/>
            <person name="Lau C.P."/>
            <person name="Li Y."/>
            <person name="Huang Z.M."/>
            <person name="Ba J.G."/>
            <person name="Yim A.K."/>
            <person name="Ouyang C.Y."/>
            <person name="Ngai S.M."/>
            <person name="Chan T.F."/>
            <person name="Leung E.L."/>
            <person name="Liu L."/>
            <person name="Liu Z.G."/>
            <person name="Tsui S.K."/>
        </authorList>
    </citation>
    <scope>NUCLEOTIDE SEQUENCE [LARGE SCALE GENOMIC DNA]</scope>
    <source>
        <strain evidence="2">Derp</strain>
    </source>
</reference>
<gene>
    <name evidence="2" type="ORF">DERP_003077</name>
</gene>
<keyword evidence="3" id="KW-1185">Reference proteome</keyword>
<keyword evidence="1" id="KW-1133">Transmembrane helix</keyword>
<proteinExistence type="predicted"/>
<name>A0ABQ8JIG4_DERPT</name>